<evidence type="ECO:0000256" key="1">
    <source>
        <dbReference type="PROSITE-ProRule" id="PRU00221"/>
    </source>
</evidence>
<protein>
    <submittedName>
        <fullName evidence="2">WD40-repeat-containing domain protein</fullName>
    </submittedName>
</protein>
<evidence type="ECO:0000313" key="3">
    <source>
        <dbReference type="Proteomes" id="UP000292082"/>
    </source>
</evidence>
<dbReference type="InterPro" id="IPR015943">
    <property type="entry name" value="WD40/YVTN_repeat-like_dom_sf"/>
</dbReference>
<dbReference type="InterPro" id="IPR036322">
    <property type="entry name" value="WD40_repeat_dom_sf"/>
</dbReference>
<accession>A0A4Q9Q3W9</accession>
<dbReference type="PROSITE" id="PS50082">
    <property type="entry name" value="WD_REPEATS_2"/>
    <property type="match status" value="2"/>
</dbReference>
<dbReference type="EMBL" id="ML145097">
    <property type="protein sequence ID" value="TBU61606.1"/>
    <property type="molecule type" value="Genomic_DNA"/>
</dbReference>
<proteinExistence type="predicted"/>
<gene>
    <name evidence="2" type="ORF">BD310DRAFT_974937</name>
</gene>
<organism evidence="2 3">
    <name type="scientific">Dichomitus squalens</name>
    <dbReference type="NCBI Taxonomy" id="114155"/>
    <lineage>
        <taxon>Eukaryota</taxon>
        <taxon>Fungi</taxon>
        <taxon>Dikarya</taxon>
        <taxon>Basidiomycota</taxon>
        <taxon>Agaricomycotina</taxon>
        <taxon>Agaricomycetes</taxon>
        <taxon>Polyporales</taxon>
        <taxon>Polyporaceae</taxon>
        <taxon>Dichomitus</taxon>
    </lineage>
</organism>
<dbReference type="STRING" id="114155.A0A4Q9Q3W9"/>
<feature type="repeat" description="WD" evidence="1">
    <location>
        <begin position="88"/>
        <end position="129"/>
    </location>
</feature>
<dbReference type="PANTHER" id="PTHR19879:SF9">
    <property type="entry name" value="TRANSCRIPTION INITIATION FACTOR TFIID SUBUNIT 5"/>
    <property type="match status" value="1"/>
</dbReference>
<dbReference type="PANTHER" id="PTHR19879">
    <property type="entry name" value="TRANSCRIPTION INITIATION FACTOR TFIID"/>
    <property type="match status" value="1"/>
</dbReference>
<dbReference type="InterPro" id="IPR001680">
    <property type="entry name" value="WD40_rpt"/>
</dbReference>
<dbReference type="Gene3D" id="2.130.10.10">
    <property type="entry name" value="YVTN repeat-like/Quinoprotein amine dehydrogenase"/>
    <property type="match status" value="1"/>
</dbReference>
<dbReference type="Pfam" id="PF00400">
    <property type="entry name" value="WD40"/>
    <property type="match status" value="2"/>
</dbReference>
<dbReference type="SUPFAM" id="SSF56747">
    <property type="entry name" value="Prim-pol domain"/>
    <property type="match status" value="1"/>
</dbReference>
<dbReference type="PROSITE" id="PS50294">
    <property type="entry name" value="WD_REPEATS_REGION"/>
    <property type="match status" value="1"/>
</dbReference>
<keyword evidence="1" id="KW-0853">WD repeat</keyword>
<name>A0A4Q9Q3W9_9APHY</name>
<keyword evidence="3" id="KW-1185">Reference proteome</keyword>
<dbReference type="SUPFAM" id="SSF50978">
    <property type="entry name" value="WD40 repeat-like"/>
    <property type="match status" value="1"/>
</dbReference>
<dbReference type="AlphaFoldDB" id="A0A4Q9Q3W9"/>
<evidence type="ECO:0000313" key="2">
    <source>
        <dbReference type="EMBL" id="TBU61606.1"/>
    </source>
</evidence>
<reference evidence="2 3" key="1">
    <citation type="submission" date="2019-01" db="EMBL/GenBank/DDBJ databases">
        <title>Draft genome sequences of three monokaryotic isolates of the white-rot basidiomycete fungus Dichomitus squalens.</title>
        <authorList>
            <consortium name="DOE Joint Genome Institute"/>
            <person name="Lopez S.C."/>
            <person name="Andreopoulos B."/>
            <person name="Pangilinan J."/>
            <person name="Lipzen A."/>
            <person name="Riley R."/>
            <person name="Ahrendt S."/>
            <person name="Ng V."/>
            <person name="Barry K."/>
            <person name="Daum C."/>
            <person name="Grigoriev I.V."/>
            <person name="Hilden K.S."/>
            <person name="Makela M.R."/>
            <person name="de Vries R.P."/>
        </authorList>
    </citation>
    <scope>NUCLEOTIDE SEQUENCE [LARGE SCALE GENOMIC DNA]</scope>
    <source>
        <strain evidence="2 3">CBS 464.89</strain>
    </source>
</reference>
<dbReference type="SMART" id="SM00320">
    <property type="entry name" value="WD40"/>
    <property type="match status" value="3"/>
</dbReference>
<sequence length="243" mass="26273">MPTKLSIHRKFVFALKGDVYLHYNPFATPDDLRKQVCAYNYTSFGIGPVYSTELHAAAFAPGSARLATACSDDIVRIWYVETGKPIVVLEHTGGAQDLEFSPDGSLLLSASWTWTVKIWDAYTGVMIMSLEGHSFPVTTARFSPCGRDRRRLWGALGNETVGADADRLRPISGAVDGGTELCVSSKYPPAVFPFDTPGPTLDRLRRSSSLQQTGAISSSFLATCGTGAVPLSLMHMGSLTQSM</sequence>
<feature type="repeat" description="WD" evidence="1">
    <location>
        <begin position="50"/>
        <end position="88"/>
    </location>
</feature>
<dbReference type="Proteomes" id="UP000292082">
    <property type="component" value="Unassembled WGS sequence"/>
</dbReference>